<gene>
    <name evidence="2" type="ORF">F0L68_33260</name>
</gene>
<proteinExistence type="predicted"/>
<keyword evidence="3" id="KW-1185">Reference proteome</keyword>
<protein>
    <submittedName>
        <fullName evidence="2">Uncharacterized protein</fullName>
    </submittedName>
</protein>
<reference evidence="2 3" key="2">
    <citation type="submission" date="2019-09" db="EMBL/GenBank/DDBJ databases">
        <authorList>
            <person name="Jin C."/>
        </authorList>
    </citation>
    <scope>NUCLEOTIDE SEQUENCE [LARGE SCALE GENOMIC DNA]</scope>
    <source>
        <strain evidence="2 3">AN110305</strain>
    </source>
</reference>
<dbReference type="OrthoDB" id="3692410at2"/>
<keyword evidence="1" id="KW-1133">Transmembrane helix</keyword>
<keyword evidence="1" id="KW-0812">Transmembrane</keyword>
<dbReference type="EMBL" id="VUOB01000067">
    <property type="protein sequence ID" value="KAA2253285.1"/>
    <property type="molecule type" value="Genomic_DNA"/>
</dbReference>
<evidence type="ECO:0000313" key="2">
    <source>
        <dbReference type="EMBL" id="KAA2253285.1"/>
    </source>
</evidence>
<accession>A0A5B2WPB5</accession>
<keyword evidence="1" id="KW-0472">Membrane</keyword>
<comment type="caution">
    <text evidence="2">The sequence shown here is derived from an EMBL/GenBank/DDBJ whole genome shotgun (WGS) entry which is preliminary data.</text>
</comment>
<name>A0A5B2WPB5_9PSEU</name>
<dbReference type="AlphaFoldDB" id="A0A5B2WPB5"/>
<evidence type="ECO:0000256" key="1">
    <source>
        <dbReference type="SAM" id="Phobius"/>
    </source>
</evidence>
<sequence length="106" mass="12144">MDARDFAIFYPRLAAELRRIEVDAMPGWVDTPRGLRPAGHVLPEVAFATVLFTVVTVWLVIGLTRWDWAAWAWIPATVCGLLVLRGTGRTVRCARTQFTYWREGRR</sequence>
<feature type="transmembrane region" description="Helical" evidence="1">
    <location>
        <begin position="68"/>
        <end position="87"/>
    </location>
</feature>
<dbReference type="RefSeq" id="WP_149853851.1">
    <property type="nucleotide sequence ID" value="NZ_VUOB01000067.1"/>
</dbReference>
<reference evidence="2 3" key="1">
    <citation type="submission" date="2019-09" db="EMBL/GenBank/DDBJ databases">
        <title>Goodfellowia gen. nov., a new genus of the Pseudonocardineae related to Actinoalloteichus, containing Goodfellowia coeruleoviolacea gen. nov., comb. nov. gen. nov., comb. nov.</title>
        <authorList>
            <person name="Labeda D."/>
        </authorList>
    </citation>
    <scope>NUCLEOTIDE SEQUENCE [LARGE SCALE GENOMIC DNA]</scope>
    <source>
        <strain evidence="2 3">AN110305</strain>
    </source>
</reference>
<feature type="transmembrane region" description="Helical" evidence="1">
    <location>
        <begin position="41"/>
        <end position="62"/>
    </location>
</feature>
<evidence type="ECO:0000313" key="3">
    <source>
        <dbReference type="Proteomes" id="UP000323454"/>
    </source>
</evidence>
<organism evidence="2 3">
    <name type="scientific">Solihabitans fulvus</name>
    <dbReference type="NCBI Taxonomy" id="1892852"/>
    <lineage>
        <taxon>Bacteria</taxon>
        <taxon>Bacillati</taxon>
        <taxon>Actinomycetota</taxon>
        <taxon>Actinomycetes</taxon>
        <taxon>Pseudonocardiales</taxon>
        <taxon>Pseudonocardiaceae</taxon>
        <taxon>Solihabitans</taxon>
    </lineage>
</organism>
<dbReference type="Proteomes" id="UP000323454">
    <property type="component" value="Unassembled WGS sequence"/>
</dbReference>